<dbReference type="InterPro" id="IPR040690">
    <property type="entry name" value="FtsX_ECD"/>
</dbReference>
<dbReference type="PIRSF" id="PIRSF003097">
    <property type="entry name" value="FtsX"/>
    <property type="match status" value="1"/>
</dbReference>
<dbReference type="InterPro" id="IPR004513">
    <property type="entry name" value="FtsX"/>
</dbReference>
<comment type="caution">
    <text evidence="14">The sequence shown here is derived from an EMBL/GenBank/DDBJ whole genome shotgun (WGS) entry which is preliminary data.</text>
</comment>
<dbReference type="GO" id="GO:0005886">
    <property type="term" value="C:plasma membrane"/>
    <property type="evidence" value="ECO:0007669"/>
    <property type="project" value="UniProtKB-SubCell"/>
</dbReference>
<evidence type="ECO:0000256" key="3">
    <source>
        <dbReference type="ARBA" id="ARBA00021907"/>
    </source>
</evidence>
<evidence type="ECO:0000256" key="10">
    <source>
        <dbReference type="PIRNR" id="PIRNR003097"/>
    </source>
</evidence>
<evidence type="ECO:0000313" key="14">
    <source>
        <dbReference type="EMBL" id="PIQ71776.1"/>
    </source>
</evidence>
<organism evidence="14 15">
    <name type="scientific">Candidatus Roizmanbacteria bacterium CG11_big_fil_rev_8_21_14_0_20_37_16</name>
    <dbReference type="NCBI Taxonomy" id="1974857"/>
    <lineage>
        <taxon>Bacteria</taxon>
        <taxon>Candidatus Roizmaniibacteriota</taxon>
    </lineage>
</organism>
<dbReference type="Pfam" id="PF18075">
    <property type="entry name" value="FtsX_ECD"/>
    <property type="match status" value="1"/>
</dbReference>
<feature type="domain" description="FtsX extracellular" evidence="13">
    <location>
        <begin position="51"/>
        <end position="142"/>
    </location>
</feature>
<evidence type="ECO:0000256" key="6">
    <source>
        <dbReference type="ARBA" id="ARBA00022692"/>
    </source>
</evidence>
<dbReference type="Gene3D" id="3.30.70.3040">
    <property type="match status" value="1"/>
</dbReference>
<feature type="domain" description="ABC3 transporter permease C-terminal" evidence="12">
    <location>
        <begin position="165"/>
        <end position="285"/>
    </location>
</feature>
<dbReference type="PANTHER" id="PTHR47755:SF1">
    <property type="entry name" value="CELL DIVISION PROTEIN FTSX"/>
    <property type="match status" value="1"/>
</dbReference>
<feature type="transmembrane region" description="Helical" evidence="11">
    <location>
        <begin position="260"/>
        <end position="291"/>
    </location>
</feature>
<feature type="transmembrane region" description="Helical" evidence="11">
    <location>
        <begin position="164"/>
        <end position="188"/>
    </location>
</feature>
<feature type="transmembrane region" description="Helical" evidence="11">
    <location>
        <begin position="214"/>
        <end position="240"/>
    </location>
</feature>
<evidence type="ECO:0000259" key="12">
    <source>
        <dbReference type="Pfam" id="PF02687"/>
    </source>
</evidence>
<dbReference type="PANTHER" id="PTHR47755">
    <property type="entry name" value="CELL DIVISION PROTEIN FTSX"/>
    <property type="match status" value="1"/>
</dbReference>
<dbReference type="Proteomes" id="UP000229497">
    <property type="component" value="Unassembled WGS sequence"/>
</dbReference>
<protein>
    <recommendedName>
        <fullName evidence="3 10">Cell division protein FtsX</fullName>
    </recommendedName>
</protein>
<evidence type="ECO:0000256" key="11">
    <source>
        <dbReference type="SAM" id="Phobius"/>
    </source>
</evidence>
<reference evidence="14 15" key="1">
    <citation type="submission" date="2017-09" db="EMBL/GenBank/DDBJ databases">
        <title>Depth-based differentiation of microbial function through sediment-hosted aquifers and enrichment of novel symbionts in the deep terrestrial subsurface.</title>
        <authorList>
            <person name="Probst A.J."/>
            <person name="Ladd B."/>
            <person name="Jarett J.K."/>
            <person name="Geller-Mcgrath D.E."/>
            <person name="Sieber C.M."/>
            <person name="Emerson J.B."/>
            <person name="Anantharaman K."/>
            <person name="Thomas B.C."/>
            <person name="Malmstrom R."/>
            <person name="Stieglmeier M."/>
            <person name="Klingl A."/>
            <person name="Woyke T."/>
            <person name="Ryan C.M."/>
            <person name="Banfield J.F."/>
        </authorList>
    </citation>
    <scope>NUCLEOTIDE SEQUENCE [LARGE SCALE GENOMIC DNA]</scope>
    <source>
        <strain evidence="14">CG11_big_fil_rev_8_21_14_0_20_37_16</strain>
    </source>
</reference>
<comment type="subcellular location">
    <subcellularLocation>
        <location evidence="1">Cell membrane</location>
        <topology evidence="1">Multi-pass membrane protein</topology>
    </subcellularLocation>
</comment>
<evidence type="ECO:0000256" key="2">
    <source>
        <dbReference type="ARBA" id="ARBA00007379"/>
    </source>
</evidence>
<dbReference type="InterPro" id="IPR003838">
    <property type="entry name" value="ABC3_permease_C"/>
</dbReference>
<evidence type="ECO:0000256" key="5">
    <source>
        <dbReference type="ARBA" id="ARBA00022618"/>
    </source>
</evidence>
<feature type="transmembrane region" description="Helical" evidence="11">
    <location>
        <begin position="16"/>
        <end position="40"/>
    </location>
</feature>
<evidence type="ECO:0000256" key="8">
    <source>
        <dbReference type="ARBA" id="ARBA00023136"/>
    </source>
</evidence>
<accession>A0A2H0KKM7</accession>
<evidence type="ECO:0000313" key="15">
    <source>
        <dbReference type="Proteomes" id="UP000229497"/>
    </source>
</evidence>
<keyword evidence="6 11" id="KW-0812">Transmembrane</keyword>
<evidence type="ECO:0000256" key="9">
    <source>
        <dbReference type="ARBA" id="ARBA00023306"/>
    </source>
</evidence>
<keyword evidence="5 10" id="KW-0132">Cell division</keyword>
<keyword evidence="8 10" id="KW-0472">Membrane</keyword>
<keyword evidence="9 10" id="KW-0131">Cell cycle</keyword>
<comment type="similarity">
    <text evidence="2 10">Belongs to the ABC-4 integral membrane protein family. FtsX subfamily.</text>
</comment>
<dbReference type="GO" id="GO:0051301">
    <property type="term" value="P:cell division"/>
    <property type="evidence" value="ECO:0007669"/>
    <property type="project" value="UniProtKB-KW"/>
</dbReference>
<keyword evidence="7 11" id="KW-1133">Transmembrane helix</keyword>
<dbReference type="Pfam" id="PF02687">
    <property type="entry name" value="FtsX"/>
    <property type="match status" value="1"/>
</dbReference>
<dbReference type="AlphaFoldDB" id="A0A2H0KKM7"/>
<proteinExistence type="inferred from homology"/>
<dbReference type="EMBL" id="PCVK01000040">
    <property type="protein sequence ID" value="PIQ71776.1"/>
    <property type="molecule type" value="Genomic_DNA"/>
</dbReference>
<name>A0A2H0KKM7_9BACT</name>
<evidence type="ECO:0000256" key="1">
    <source>
        <dbReference type="ARBA" id="ARBA00004651"/>
    </source>
</evidence>
<evidence type="ECO:0000256" key="4">
    <source>
        <dbReference type="ARBA" id="ARBA00022475"/>
    </source>
</evidence>
<sequence>MKQLLVSIRRTPYQSLAVFSSLFLTLFLSLLLVFCLNFLYGLLGYVESRPQVTIYFQNETSEPSILKVKNELEKSGKVESVKYMSKNDAYALYKQLNKDNPLLLEMVTADILPASLEIFAKKPSYLPEIASYLNNVTGKDEVNFQKNVVDKLLSLTSVVRTMSLAFFLFLMGSTIIILMTITHFKVALKKEEIELLRLMGATAGYVRKPFMNQAVFLGFVASTVVYSIFAGILFLIYPSMQGYLRGIQSLFVDLGPYKLVVWPLSIVYAGGLYILLTLFGMGIAGFATYFATRKYLTIQRN</sequence>
<evidence type="ECO:0000259" key="13">
    <source>
        <dbReference type="Pfam" id="PF18075"/>
    </source>
</evidence>
<evidence type="ECO:0000256" key="7">
    <source>
        <dbReference type="ARBA" id="ARBA00022989"/>
    </source>
</evidence>
<gene>
    <name evidence="14" type="ORF">COV87_01470</name>
</gene>
<keyword evidence="4 10" id="KW-1003">Cell membrane</keyword>